<keyword evidence="1 2" id="KW-0175">Coiled coil</keyword>
<dbReference type="OMA" id="SIEMLYI"/>
<dbReference type="STRING" id="8005.ENSEEEP00000004507"/>
<evidence type="ECO:0000259" key="3">
    <source>
        <dbReference type="Pfam" id="PF13863"/>
    </source>
</evidence>
<accession>A0A4W4DYF4</accession>
<name>A0A4W4DYF4_ELEEL</name>
<dbReference type="Ensembl" id="ENSEEET00000004570.2">
    <property type="protein sequence ID" value="ENSEEEP00000004507.2"/>
    <property type="gene ID" value="ENSEEEG00000002344.2"/>
</dbReference>
<reference evidence="4" key="5">
    <citation type="submission" date="2025-09" db="UniProtKB">
        <authorList>
            <consortium name="Ensembl"/>
        </authorList>
    </citation>
    <scope>IDENTIFICATION</scope>
</reference>
<dbReference type="AlphaFoldDB" id="A0A4W4DYF4"/>
<evidence type="ECO:0000313" key="5">
    <source>
        <dbReference type="Proteomes" id="UP000314983"/>
    </source>
</evidence>
<dbReference type="GeneTree" id="ENSGT00970000193995"/>
<gene>
    <name evidence="4" type="primary">cfap73</name>
</gene>
<dbReference type="InterPro" id="IPR051147">
    <property type="entry name" value="CFAP_domain-containing"/>
</dbReference>
<evidence type="ECO:0000256" key="1">
    <source>
        <dbReference type="ARBA" id="ARBA00023054"/>
    </source>
</evidence>
<dbReference type="Proteomes" id="UP000314983">
    <property type="component" value="Chromosome 6"/>
</dbReference>
<protein>
    <recommendedName>
        <fullName evidence="3">DUF4200 domain-containing protein</fullName>
    </recommendedName>
</protein>
<evidence type="ECO:0000256" key="2">
    <source>
        <dbReference type="SAM" id="Coils"/>
    </source>
</evidence>
<reference evidence="4" key="4">
    <citation type="submission" date="2025-08" db="UniProtKB">
        <authorList>
            <consortium name="Ensembl"/>
        </authorList>
    </citation>
    <scope>IDENTIFICATION</scope>
</reference>
<dbReference type="PANTHER" id="PTHR21683:SF2">
    <property type="entry name" value="COILED-COIL DOMAIN-CONTAINING PROTEIN 42 LIKE-2-LIKE"/>
    <property type="match status" value="1"/>
</dbReference>
<evidence type="ECO:0000313" key="4">
    <source>
        <dbReference type="Ensembl" id="ENSEEEP00000004507.2"/>
    </source>
</evidence>
<feature type="domain" description="DUF4200" evidence="3">
    <location>
        <begin position="2"/>
        <end position="83"/>
    </location>
</feature>
<keyword evidence="5" id="KW-1185">Reference proteome</keyword>
<dbReference type="GO" id="GO:0005856">
    <property type="term" value="C:cytoskeleton"/>
    <property type="evidence" value="ECO:0007669"/>
    <property type="project" value="UniProtKB-ARBA"/>
</dbReference>
<reference evidence="4" key="3">
    <citation type="submission" date="2020-05" db="EMBL/GenBank/DDBJ databases">
        <title>Electrophorus electricus (electric eel) genome, fEleEle1, primary haplotype.</title>
        <authorList>
            <person name="Myers G."/>
            <person name="Meyer A."/>
            <person name="Fedrigo O."/>
            <person name="Formenti G."/>
            <person name="Rhie A."/>
            <person name="Tracey A."/>
            <person name="Sims Y."/>
            <person name="Jarvis E.D."/>
        </authorList>
    </citation>
    <scope>NUCLEOTIDE SEQUENCE [LARGE SCALE GENOMIC DNA]</scope>
</reference>
<sequence length="243" mass="28560">MRKEEELKESLLKFDKFFKESDTKRVRGWEKAEAERASVGMRHQELQHLHTYVAALLARKEQLQARVDRARIYWDFLDSVLKKSKKFEDARQLMGHFSTLVSMREHLERRRSEVENRRVSEGSHLRHYVQEQDARLLQYNNTLSQLQAQLDGVLSQALRWESTWNHVQATAAKETLILVQIKVVTLNLYRMTGGVIGGAEGVDVDDTLEQLERIHLYIQNRVNVVSELRSDTTNRPFKQSDWE</sequence>
<feature type="coiled-coil region" evidence="2">
    <location>
        <begin position="129"/>
        <end position="156"/>
    </location>
</feature>
<reference evidence="5" key="2">
    <citation type="journal article" date="2017" name="Sci. Adv.">
        <title>A tail of two voltages: Proteomic comparison of the three electric organs of the electric eel.</title>
        <authorList>
            <person name="Traeger L.L."/>
            <person name="Sabat G."/>
            <person name="Barrett-Wilt G.A."/>
            <person name="Wells G.B."/>
            <person name="Sussman M.R."/>
        </authorList>
    </citation>
    <scope>NUCLEOTIDE SEQUENCE [LARGE SCALE GENOMIC DNA]</scope>
</reference>
<dbReference type="PANTHER" id="PTHR21683">
    <property type="entry name" value="COILED-COIL DOMAIN-CONTAINING PROTEIN 42 LIKE-2-LIKE-RELATED"/>
    <property type="match status" value="1"/>
</dbReference>
<organism evidence="4 5">
    <name type="scientific">Electrophorus electricus</name>
    <name type="common">Electric eel</name>
    <name type="synonym">Gymnotus electricus</name>
    <dbReference type="NCBI Taxonomy" id="8005"/>
    <lineage>
        <taxon>Eukaryota</taxon>
        <taxon>Metazoa</taxon>
        <taxon>Chordata</taxon>
        <taxon>Craniata</taxon>
        <taxon>Vertebrata</taxon>
        <taxon>Euteleostomi</taxon>
        <taxon>Actinopterygii</taxon>
        <taxon>Neopterygii</taxon>
        <taxon>Teleostei</taxon>
        <taxon>Ostariophysi</taxon>
        <taxon>Gymnotiformes</taxon>
        <taxon>Gymnotoidei</taxon>
        <taxon>Gymnotidae</taxon>
        <taxon>Electrophorus</taxon>
    </lineage>
</organism>
<proteinExistence type="predicted"/>
<dbReference type="Pfam" id="PF13863">
    <property type="entry name" value="DUF4200"/>
    <property type="match status" value="1"/>
</dbReference>
<dbReference type="InterPro" id="IPR025252">
    <property type="entry name" value="DUF4200"/>
</dbReference>
<reference evidence="5" key="1">
    <citation type="journal article" date="2014" name="Science">
        <title>Nonhuman genetics. Genomic basis for the convergent evolution of electric organs.</title>
        <authorList>
            <person name="Gallant J.R."/>
            <person name="Traeger L.L."/>
            <person name="Volkening J.D."/>
            <person name="Moffett H."/>
            <person name="Chen P.H."/>
            <person name="Novina C.D."/>
            <person name="Phillips G.N.Jr."/>
            <person name="Anand R."/>
            <person name="Wells G.B."/>
            <person name="Pinch M."/>
            <person name="Guth R."/>
            <person name="Unguez G.A."/>
            <person name="Albert J.S."/>
            <person name="Zakon H.H."/>
            <person name="Samanta M.P."/>
            <person name="Sussman M.R."/>
        </authorList>
    </citation>
    <scope>NUCLEOTIDE SEQUENCE [LARGE SCALE GENOMIC DNA]</scope>
</reference>